<name>A0A1S6KVC6_9CAUD</name>
<keyword evidence="5" id="KW-1185">Reference proteome</keyword>
<dbReference type="EMBL" id="KY471386">
    <property type="protein sequence ID" value="AQT25388.1"/>
    <property type="molecule type" value="Genomic_DNA"/>
</dbReference>
<dbReference type="Proteomes" id="UP000224550">
    <property type="component" value="Segment"/>
</dbReference>
<dbReference type="RefSeq" id="YP_009789400.1">
    <property type="nucleotide sequence ID" value="NC_047814.1"/>
</dbReference>
<dbReference type="GO" id="GO:0009253">
    <property type="term" value="P:peptidoglycan catabolic process"/>
    <property type="evidence" value="ECO:0007669"/>
    <property type="project" value="InterPro"/>
</dbReference>
<keyword evidence="2" id="KW-0081">Bacteriolytic enzyme</keyword>
<sequence>MKNIYSNHIKGQKLTSQKPSIDGVVIHNDYGSMTPSQYLNWLYRREQTGEYVNGWASVYINRNEVLWYHPTNFVEWHCGNNYANSHLMGFEITQSFPGFISDETFMKNEEAAFKVVADVMKSYNLPINRETVNLHRKYFSTSCPHRSWDIHVGVNEPNTRANQLKLIDYFISRIKHYANGGKTPDKPQVSDKKYIKYNWHGTFTAHKTNTLPIVPRYNYGMSAKEVEKDSYIQPNEYVPFYQIIKDKQAKLWWIKFKYVKKGSSDKYFYMPIGHIEDKQEKIKNEKNLWGKLEVD</sequence>
<protein>
    <submittedName>
        <fullName evidence="4">N-acetylmuramoyl-L-alanine amidase</fullName>
    </submittedName>
</protein>
<dbReference type="InterPro" id="IPR057958">
    <property type="entry name" value="SH3b_P2_dom"/>
</dbReference>
<dbReference type="KEGG" id="vg:54979544"/>
<evidence type="ECO:0000259" key="3">
    <source>
        <dbReference type="SMART" id="SM00644"/>
    </source>
</evidence>
<evidence type="ECO:0000313" key="5">
    <source>
        <dbReference type="Proteomes" id="UP000224550"/>
    </source>
</evidence>
<evidence type="ECO:0000256" key="2">
    <source>
        <dbReference type="ARBA" id="ARBA00022638"/>
    </source>
</evidence>
<dbReference type="Pfam" id="PF01510">
    <property type="entry name" value="Amidase_2"/>
    <property type="match status" value="1"/>
</dbReference>
<proteinExistence type="predicted"/>
<dbReference type="Gene3D" id="2.30.30.40">
    <property type="entry name" value="SH3 Domains"/>
    <property type="match status" value="1"/>
</dbReference>
<dbReference type="InterPro" id="IPR036505">
    <property type="entry name" value="Amidase/PGRP_sf"/>
</dbReference>
<accession>A0A1S6KVC6</accession>
<feature type="domain" description="N-acetylmuramoyl-L-alanine amidase" evidence="3">
    <location>
        <begin position="12"/>
        <end position="154"/>
    </location>
</feature>
<dbReference type="SUPFAM" id="SSF55846">
    <property type="entry name" value="N-acetylmuramoyl-L-alanine amidase-like"/>
    <property type="match status" value="1"/>
</dbReference>
<dbReference type="SMART" id="SM00644">
    <property type="entry name" value="Ami_2"/>
    <property type="match status" value="1"/>
</dbReference>
<dbReference type="GO" id="GO:0008745">
    <property type="term" value="F:N-acetylmuramoyl-L-alanine amidase activity"/>
    <property type="evidence" value="ECO:0007669"/>
    <property type="project" value="InterPro"/>
</dbReference>
<dbReference type="Gene3D" id="3.40.80.10">
    <property type="entry name" value="Peptidoglycan recognition protein-like"/>
    <property type="match status" value="1"/>
</dbReference>
<dbReference type="Pfam" id="PF25606">
    <property type="entry name" value="SH3b_P2"/>
    <property type="match status" value="1"/>
</dbReference>
<organism evidence="4 5">
    <name type="scientific">Staphylococcus phage St 134</name>
    <dbReference type="NCBI Taxonomy" id="1958922"/>
    <lineage>
        <taxon>Viruses</taxon>
        <taxon>Duplodnaviria</taxon>
        <taxon>Heunggongvirae</taxon>
        <taxon>Uroviricota</taxon>
        <taxon>Caudoviricetes</taxon>
        <taxon>Rountreeviridae</taxon>
        <taxon>Rakietenvirinae</taxon>
        <taxon>Andhravirus</taxon>
        <taxon>Andhravirus St134</taxon>
    </lineage>
</organism>
<evidence type="ECO:0000256" key="1">
    <source>
        <dbReference type="ARBA" id="ARBA00022529"/>
    </source>
</evidence>
<dbReference type="SMR" id="A0A1S6KVC6"/>
<dbReference type="InterPro" id="IPR002502">
    <property type="entry name" value="Amidase_domain"/>
</dbReference>
<dbReference type="GO" id="GO:0001897">
    <property type="term" value="P:symbiont-mediated cytolysis of host cell"/>
    <property type="evidence" value="ECO:0007669"/>
    <property type="project" value="UniProtKB-ARBA"/>
</dbReference>
<dbReference type="GO" id="GO:0042742">
    <property type="term" value="P:defense response to bacterium"/>
    <property type="evidence" value="ECO:0007669"/>
    <property type="project" value="UniProtKB-KW"/>
</dbReference>
<evidence type="ECO:0000313" key="4">
    <source>
        <dbReference type="EMBL" id="AQT25388.1"/>
    </source>
</evidence>
<keyword evidence="1" id="KW-0929">Antimicrobial</keyword>
<reference evidence="4 5" key="1">
    <citation type="submission" date="2017-01" db="EMBL/GenBank/DDBJ databases">
        <title>A lytic phage St 134, specific for pathogenic Stahylococcus epidermidis strains.</title>
        <authorList>
            <person name="Kozlova Y."/>
            <person name="Morozova V."/>
            <person name="Tikunov A."/>
            <person name="Bokovaya O."/>
            <person name="Tikunova N."/>
        </authorList>
    </citation>
    <scope>NUCLEOTIDE SEQUENCE [LARGE SCALE GENOMIC DNA]</scope>
</reference>
<dbReference type="GeneID" id="54979544"/>